<accession>T1GKZ9</accession>
<dbReference type="AlphaFoldDB" id="T1GKZ9"/>
<proteinExistence type="predicted"/>
<sequence length="88" mass="10367">MTNVMHFINDRLTKCWNYVRQQDSSKYNIRSPGVSLQVVRKHHDHERKSNKPGLILLRLEEKLRAYLRALDAGMSTVCNLRNLQAYLI</sequence>
<protein>
    <submittedName>
        <fullName evidence="1">Uncharacterized protein</fullName>
    </submittedName>
</protein>
<evidence type="ECO:0000313" key="1">
    <source>
        <dbReference type="EnsemblMetazoa" id="MESCA004182-PA"/>
    </source>
</evidence>
<name>T1GKZ9_MEGSC</name>
<dbReference type="EMBL" id="CAQQ02102353">
    <property type="status" value="NOT_ANNOTATED_CDS"/>
    <property type="molecule type" value="Genomic_DNA"/>
</dbReference>
<dbReference type="HOGENOM" id="CLU_2471635_0_0_1"/>
<reference evidence="1" key="2">
    <citation type="submission" date="2015-06" db="UniProtKB">
        <authorList>
            <consortium name="EnsemblMetazoa"/>
        </authorList>
    </citation>
    <scope>IDENTIFICATION</scope>
</reference>
<dbReference type="Proteomes" id="UP000015102">
    <property type="component" value="Unassembled WGS sequence"/>
</dbReference>
<keyword evidence="2" id="KW-1185">Reference proteome</keyword>
<evidence type="ECO:0000313" key="2">
    <source>
        <dbReference type="Proteomes" id="UP000015102"/>
    </source>
</evidence>
<reference evidence="2" key="1">
    <citation type="submission" date="2013-02" db="EMBL/GenBank/DDBJ databases">
        <authorList>
            <person name="Hughes D."/>
        </authorList>
    </citation>
    <scope>NUCLEOTIDE SEQUENCE</scope>
    <source>
        <strain>Durham</strain>
        <strain evidence="2">NC isolate 2 -- Noor lab</strain>
    </source>
</reference>
<organism evidence="1 2">
    <name type="scientific">Megaselia scalaris</name>
    <name type="common">Humpbacked fly</name>
    <name type="synonym">Phora scalaris</name>
    <dbReference type="NCBI Taxonomy" id="36166"/>
    <lineage>
        <taxon>Eukaryota</taxon>
        <taxon>Metazoa</taxon>
        <taxon>Ecdysozoa</taxon>
        <taxon>Arthropoda</taxon>
        <taxon>Hexapoda</taxon>
        <taxon>Insecta</taxon>
        <taxon>Pterygota</taxon>
        <taxon>Neoptera</taxon>
        <taxon>Endopterygota</taxon>
        <taxon>Diptera</taxon>
        <taxon>Brachycera</taxon>
        <taxon>Muscomorpha</taxon>
        <taxon>Platypezoidea</taxon>
        <taxon>Phoridae</taxon>
        <taxon>Megaseliini</taxon>
        <taxon>Megaselia</taxon>
    </lineage>
</organism>
<dbReference type="EMBL" id="CAQQ02102352">
    <property type="status" value="NOT_ANNOTATED_CDS"/>
    <property type="molecule type" value="Genomic_DNA"/>
</dbReference>
<dbReference type="EnsemblMetazoa" id="MESCA004182-RA">
    <property type="protein sequence ID" value="MESCA004182-PA"/>
    <property type="gene ID" value="MESCA004182"/>
</dbReference>